<feature type="region of interest" description="Disordered" evidence="1">
    <location>
        <begin position="19"/>
        <end position="41"/>
    </location>
</feature>
<accession>A0A0P9BNL8</accession>
<dbReference type="OrthoDB" id="6423726at2759"/>
<dbReference type="AlphaFoldDB" id="A0A0P9BNL8"/>
<name>A0A0P9BNL8_DROAN</name>
<sequence>MGSCLGNCATSAATASFASSQPRSTSDSSAASSSTTSSTSCVGTSWFWQHRRNQDRFGEDGQGVEAELISNISGRRRERRGFIFRILRFKRSRQCPQFFDEYWQQPSNYAKLQNESAMPDIQLQNLDAFKLLNAQIAPRRETEIGQGVYNRTNSSRASSSLDLEWEHEYSQLRQYQHHQAQTESQPTTSKPCYASMDQLTTTTTVATNGRHAGRQLRMGQRLGSASCCSSTQNSWSHISTPESLEWDVDEERKQQGQLRMEDDNLDEETLKLLDQIEQLKHHVLLETGDALGVEANGC</sequence>
<dbReference type="GeneID" id="6497343"/>
<protein>
    <submittedName>
        <fullName evidence="2">Uncharacterized protein, isoform B</fullName>
    </submittedName>
</protein>
<evidence type="ECO:0000313" key="3">
    <source>
        <dbReference type="Proteomes" id="UP000007801"/>
    </source>
</evidence>
<reference evidence="2 3" key="1">
    <citation type="journal article" date="2007" name="Nature">
        <title>Evolution of genes and genomes on the Drosophila phylogeny.</title>
        <authorList>
            <consortium name="Drosophila 12 Genomes Consortium"/>
            <person name="Clark A.G."/>
            <person name="Eisen M.B."/>
            <person name="Smith D.R."/>
            <person name="Bergman C.M."/>
            <person name="Oliver B."/>
            <person name="Markow T.A."/>
            <person name="Kaufman T.C."/>
            <person name="Kellis M."/>
            <person name="Gelbart W."/>
            <person name="Iyer V.N."/>
            <person name="Pollard D.A."/>
            <person name="Sackton T.B."/>
            <person name="Larracuente A.M."/>
            <person name="Singh N.D."/>
            <person name="Abad J.P."/>
            <person name="Abt D.N."/>
            <person name="Adryan B."/>
            <person name="Aguade M."/>
            <person name="Akashi H."/>
            <person name="Anderson W.W."/>
            <person name="Aquadro C.F."/>
            <person name="Ardell D.H."/>
            <person name="Arguello R."/>
            <person name="Artieri C.G."/>
            <person name="Barbash D.A."/>
            <person name="Barker D."/>
            <person name="Barsanti P."/>
            <person name="Batterham P."/>
            <person name="Batzoglou S."/>
            <person name="Begun D."/>
            <person name="Bhutkar A."/>
            <person name="Blanco E."/>
            <person name="Bosak S.A."/>
            <person name="Bradley R.K."/>
            <person name="Brand A.D."/>
            <person name="Brent M.R."/>
            <person name="Brooks A.N."/>
            <person name="Brown R.H."/>
            <person name="Butlin R.K."/>
            <person name="Caggese C."/>
            <person name="Calvi B.R."/>
            <person name="Bernardo de Carvalho A."/>
            <person name="Caspi A."/>
            <person name="Castrezana S."/>
            <person name="Celniker S.E."/>
            <person name="Chang J.L."/>
            <person name="Chapple C."/>
            <person name="Chatterji S."/>
            <person name="Chinwalla A."/>
            <person name="Civetta A."/>
            <person name="Clifton S.W."/>
            <person name="Comeron J.M."/>
            <person name="Costello J.C."/>
            <person name="Coyne J.A."/>
            <person name="Daub J."/>
            <person name="David R.G."/>
            <person name="Delcher A.L."/>
            <person name="Delehaunty K."/>
            <person name="Do C.B."/>
            <person name="Ebling H."/>
            <person name="Edwards K."/>
            <person name="Eickbush T."/>
            <person name="Evans J.D."/>
            <person name="Filipski A."/>
            <person name="Findeiss S."/>
            <person name="Freyhult E."/>
            <person name="Fulton L."/>
            <person name="Fulton R."/>
            <person name="Garcia A.C."/>
            <person name="Gardiner A."/>
            <person name="Garfield D.A."/>
            <person name="Garvin B.E."/>
            <person name="Gibson G."/>
            <person name="Gilbert D."/>
            <person name="Gnerre S."/>
            <person name="Godfrey J."/>
            <person name="Good R."/>
            <person name="Gotea V."/>
            <person name="Gravely B."/>
            <person name="Greenberg A.J."/>
            <person name="Griffiths-Jones S."/>
            <person name="Gross S."/>
            <person name="Guigo R."/>
            <person name="Gustafson E.A."/>
            <person name="Haerty W."/>
            <person name="Hahn M.W."/>
            <person name="Halligan D.L."/>
            <person name="Halpern A.L."/>
            <person name="Halter G.M."/>
            <person name="Han M.V."/>
            <person name="Heger A."/>
            <person name="Hillier L."/>
            <person name="Hinrichs A.S."/>
            <person name="Holmes I."/>
            <person name="Hoskins R.A."/>
            <person name="Hubisz M.J."/>
            <person name="Hultmark D."/>
            <person name="Huntley M.A."/>
            <person name="Jaffe D.B."/>
            <person name="Jagadeeshan S."/>
            <person name="Jeck W.R."/>
            <person name="Johnson J."/>
            <person name="Jones C.D."/>
            <person name="Jordan W.C."/>
            <person name="Karpen G.H."/>
            <person name="Kataoka E."/>
            <person name="Keightley P.D."/>
            <person name="Kheradpour P."/>
            <person name="Kirkness E.F."/>
            <person name="Koerich L.B."/>
            <person name="Kristiansen K."/>
            <person name="Kudrna D."/>
            <person name="Kulathinal R.J."/>
            <person name="Kumar S."/>
            <person name="Kwok R."/>
            <person name="Lander E."/>
            <person name="Langley C.H."/>
            <person name="Lapoint R."/>
            <person name="Lazzaro B.P."/>
            <person name="Lee S.J."/>
            <person name="Levesque L."/>
            <person name="Li R."/>
            <person name="Lin C.F."/>
            <person name="Lin M.F."/>
            <person name="Lindblad-Toh K."/>
            <person name="Llopart A."/>
            <person name="Long M."/>
            <person name="Low L."/>
            <person name="Lozovsky E."/>
            <person name="Lu J."/>
            <person name="Luo M."/>
            <person name="Machado C.A."/>
            <person name="Makalowski W."/>
            <person name="Marzo M."/>
            <person name="Matsuda M."/>
            <person name="Matzkin L."/>
            <person name="McAllister B."/>
            <person name="McBride C.S."/>
            <person name="McKernan B."/>
            <person name="McKernan K."/>
            <person name="Mendez-Lago M."/>
            <person name="Minx P."/>
            <person name="Mollenhauer M.U."/>
            <person name="Montooth K."/>
            <person name="Mount S.M."/>
            <person name="Mu X."/>
            <person name="Myers E."/>
            <person name="Negre B."/>
            <person name="Newfeld S."/>
            <person name="Nielsen R."/>
            <person name="Noor M.A."/>
            <person name="O'Grady P."/>
            <person name="Pachter L."/>
            <person name="Papaceit M."/>
            <person name="Parisi M.J."/>
            <person name="Parisi M."/>
            <person name="Parts L."/>
            <person name="Pedersen J.S."/>
            <person name="Pesole G."/>
            <person name="Phillippy A.M."/>
            <person name="Ponting C.P."/>
            <person name="Pop M."/>
            <person name="Porcelli D."/>
            <person name="Powell J.R."/>
            <person name="Prohaska S."/>
            <person name="Pruitt K."/>
            <person name="Puig M."/>
            <person name="Quesneville H."/>
            <person name="Ram K.R."/>
            <person name="Rand D."/>
            <person name="Rasmussen M.D."/>
            <person name="Reed L.K."/>
            <person name="Reenan R."/>
            <person name="Reily A."/>
            <person name="Remington K.A."/>
            <person name="Rieger T.T."/>
            <person name="Ritchie M.G."/>
            <person name="Robin C."/>
            <person name="Rogers Y.H."/>
            <person name="Rohde C."/>
            <person name="Rozas J."/>
            <person name="Rubenfield M.J."/>
            <person name="Ruiz A."/>
            <person name="Russo S."/>
            <person name="Salzberg S.L."/>
            <person name="Sanchez-Gracia A."/>
            <person name="Saranga D.J."/>
            <person name="Sato H."/>
            <person name="Schaeffer S.W."/>
            <person name="Schatz M.C."/>
            <person name="Schlenke T."/>
            <person name="Schwartz R."/>
            <person name="Segarra C."/>
            <person name="Singh R.S."/>
            <person name="Sirot L."/>
            <person name="Sirota M."/>
            <person name="Sisneros N.B."/>
            <person name="Smith C.D."/>
            <person name="Smith T.F."/>
            <person name="Spieth J."/>
            <person name="Stage D.E."/>
            <person name="Stark A."/>
            <person name="Stephan W."/>
            <person name="Strausberg R.L."/>
            <person name="Strempel S."/>
            <person name="Sturgill D."/>
            <person name="Sutton G."/>
            <person name="Sutton G.G."/>
            <person name="Tao W."/>
            <person name="Teichmann S."/>
            <person name="Tobari Y.N."/>
            <person name="Tomimura Y."/>
            <person name="Tsolas J.M."/>
            <person name="Valente V.L."/>
            <person name="Venter E."/>
            <person name="Venter J.C."/>
            <person name="Vicario S."/>
            <person name="Vieira F.G."/>
            <person name="Vilella A.J."/>
            <person name="Villasante A."/>
            <person name="Walenz B."/>
            <person name="Wang J."/>
            <person name="Wasserman M."/>
            <person name="Watts T."/>
            <person name="Wilson D."/>
            <person name="Wilson R.K."/>
            <person name="Wing R.A."/>
            <person name="Wolfner M.F."/>
            <person name="Wong A."/>
            <person name="Wong G.K."/>
            <person name="Wu C.I."/>
            <person name="Wu G."/>
            <person name="Yamamoto D."/>
            <person name="Yang H.P."/>
            <person name="Yang S.P."/>
            <person name="Yorke J.A."/>
            <person name="Yoshida K."/>
            <person name="Zdobnov E."/>
            <person name="Zhang P."/>
            <person name="Zhang Y."/>
            <person name="Zimin A.V."/>
            <person name="Baldwin J."/>
            <person name="Abdouelleil A."/>
            <person name="Abdulkadir J."/>
            <person name="Abebe A."/>
            <person name="Abera B."/>
            <person name="Abreu J."/>
            <person name="Acer S.C."/>
            <person name="Aftuck L."/>
            <person name="Alexander A."/>
            <person name="An P."/>
            <person name="Anderson E."/>
            <person name="Anderson S."/>
            <person name="Arachi H."/>
            <person name="Azer M."/>
            <person name="Bachantsang P."/>
            <person name="Barry A."/>
            <person name="Bayul T."/>
            <person name="Berlin A."/>
            <person name="Bessette D."/>
            <person name="Bloom T."/>
            <person name="Blye J."/>
            <person name="Boguslavskiy L."/>
            <person name="Bonnet C."/>
            <person name="Boukhgalter B."/>
            <person name="Bourzgui I."/>
            <person name="Brown A."/>
            <person name="Cahill P."/>
            <person name="Channer S."/>
            <person name="Cheshatsang Y."/>
            <person name="Chuda L."/>
            <person name="Citroen M."/>
            <person name="Collymore A."/>
            <person name="Cooke P."/>
            <person name="Costello M."/>
            <person name="D'Aco K."/>
            <person name="Daza R."/>
            <person name="De Haan G."/>
            <person name="DeGray S."/>
            <person name="DeMaso C."/>
            <person name="Dhargay N."/>
            <person name="Dooley K."/>
            <person name="Dooley E."/>
            <person name="Doricent M."/>
            <person name="Dorje P."/>
            <person name="Dorjee K."/>
            <person name="Dupes A."/>
            <person name="Elong R."/>
            <person name="Falk J."/>
            <person name="Farina A."/>
            <person name="Faro S."/>
            <person name="Ferguson D."/>
            <person name="Fisher S."/>
            <person name="Foley C.D."/>
            <person name="Franke A."/>
            <person name="Friedrich D."/>
            <person name="Gadbois L."/>
            <person name="Gearin G."/>
            <person name="Gearin C.R."/>
            <person name="Giannoukos G."/>
            <person name="Goode T."/>
            <person name="Graham J."/>
            <person name="Grandbois E."/>
            <person name="Grewal S."/>
            <person name="Gyaltsen K."/>
            <person name="Hafez N."/>
            <person name="Hagos B."/>
            <person name="Hall J."/>
            <person name="Henson C."/>
            <person name="Hollinger A."/>
            <person name="Honan T."/>
            <person name="Huard M.D."/>
            <person name="Hughes L."/>
            <person name="Hurhula B."/>
            <person name="Husby M.E."/>
            <person name="Kamat A."/>
            <person name="Kanga B."/>
            <person name="Kashin S."/>
            <person name="Khazanovich D."/>
            <person name="Kisner P."/>
            <person name="Lance K."/>
            <person name="Lara M."/>
            <person name="Lee W."/>
            <person name="Lennon N."/>
            <person name="Letendre F."/>
            <person name="LeVine R."/>
            <person name="Lipovsky A."/>
            <person name="Liu X."/>
            <person name="Liu J."/>
            <person name="Liu S."/>
            <person name="Lokyitsang T."/>
            <person name="Lokyitsang Y."/>
            <person name="Lubonja R."/>
            <person name="Lui A."/>
            <person name="MacDonald P."/>
            <person name="Magnisalis V."/>
            <person name="Maru K."/>
            <person name="Matthews C."/>
            <person name="McCusker W."/>
            <person name="McDonough S."/>
            <person name="Mehta T."/>
            <person name="Meldrim J."/>
            <person name="Meneus L."/>
            <person name="Mihai O."/>
            <person name="Mihalev A."/>
            <person name="Mihova T."/>
            <person name="Mittelman R."/>
            <person name="Mlenga V."/>
            <person name="Montmayeur A."/>
            <person name="Mulrain L."/>
            <person name="Navidi A."/>
            <person name="Naylor J."/>
            <person name="Negash T."/>
            <person name="Nguyen T."/>
            <person name="Nguyen N."/>
            <person name="Nicol R."/>
            <person name="Norbu C."/>
            <person name="Norbu N."/>
            <person name="Novod N."/>
            <person name="O'Neill B."/>
            <person name="Osman S."/>
            <person name="Markiewicz E."/>
            <person name="Oyono O.L."/>
            <person name="Patti C."/>
            <person name="Phunkhang P."/>
            <person name="Pierre F."/>
            <person name="Priest M."/>
            <person name="Raghuraman S."/>
            <person name="Rege F."/>
            <person name="Reyes R."/>
            <person name="Rise C."/>
            <person name="Rogov P."/>
            <person name="Ross K."/>
            <person name="Ryan E."/>
            <person name="Settipalli S."/>
            <person name="Shea T."/>
            <person name="Sherpa N."/>
            <person name="Shi L."/>
            <person name="Shih D."/>
            <person name="Sparrow T."/>
            <person name="Spaulding J."/>
            <person name="Stalker J."/>
            <person name="Stange-Thomann N."/>
            <person name="Stavropoulos S."/>
            <person name="Stone C."/>
            <person name="Strader C."/>
            <person name="Tesfaye S."/>
            <person name="Thomson T."/>
            <person name="Thoulutsang Y."/>
            <person name="Thoulutsang D."/>
            <person name="Topham K."/>
            <person name="Topping I."/>
            <person name="Tsamla T."/>
            <person name="Vassiliev H."/>
            <person name="Vo A."/>
            <person name="Wangchuk T."/>
            <person name="Wangdi T."/>
            <person name="Weiand M."/>
            <person name="Wilkinson J."/>
            <person name="Wilson A."/>
            <person name="Yadav S."/>
            <person name="Young G."/>
            <person name="Yu Q."/>
            <person name="Zembek L."/>
            <person name="Zhong D."/>
            <person name="Zimmer A."/>
            <person name="Zwirko Z."/>
            <person name="Jaffe D.B."/>
            <person name="Alvarez P."/>
            <person name="Brockman W."/>
            <person name="Butler J."/>
            <person name="Chin C."/>
            <person name="Gnerre S."/>
            <person name="Grabherr M."/>
            <person name="Kleber M."/>
            <person name="Mauceli E."/>
            <person name="MacCallum I."/>
        </authorList>
    </citation>
    <scope>NUCLEOTIDE SEQUENCE [LARGE SCALE GENOMIC DNA]</scope>
    <source>
        <strain evidence="3">Tucson 14024-0371.13</strain>
    </source>
</reference>
<dbReference type="Proteomes" id="UP000007801">
    <property type="component" value="Unassembled WGS sequence"/>
</dbReference>
<evidence type="ECO:0000313" key="2">
    <source>
        <dbReference type="EMBL" id="KPU73442.1"/>
    </source>
</evidence>
<organism evidence="2 3">
    <name type="scientific">Drosophila ananassae</name>
    <name type="common">Fruit fly</name>
    <dbReference type="NCBI Taxonomy" id="7217"/>
    <lineage>
        <taxon>Eukaryota</taxon>
        <taxon>Metazoa</taxon>
        <taxon>Ecdysozoa</taxon>
        <taxon>Arthropoda</taxon>
        <taxon>Hexapoda</taxon>
        <taxon>Insecta</taxon>
        <taxon>Pterygota</taxon>
        <taxon>Neoptera</taxon>
        <taxon>Endopterygota</taxon>
        <taxon>Diptera</taxon>
        <taxon>Brachycera</taxon>
        <taxon>Muscomorpha</taxon>
        <taxon>Ephydroidea</taxon>
        <taxon>Drosophilidae</taxon>
        <taxon>Drosophila</taxon>
        <taxon>Sophophora</taxon>
    </lineage>
</organism>
<dbReference type="EMBL" id="CH902620">
    <property type="protein sequence ID" value="KPU73442.1"/>
    <property type="molecule type" value="Genomic_DNA"/>
</dbReference>
<gene>
    <name evidence="2" type="primary">Dana\GF14520</name>
    <name evidence="2" type="synonym">dana_GLEANR_15281</name>
    <name evidence="2" type="ORF">GF14520</name>
</gene>
<evidence type="ECO:0000256" key="1">
    <source>
        <dbReference type="SAM" id="MobiDB-lite"/>
    </source>
</evidence>
<keyword evidence="3" id="KW-1185">Reference proteome</keyword>
<proteinExistence type="predicted"/>